<dbReference type="EMBL" id="BARS01037851">
    <property type="protein sequence ID" value="GAG16087.1"/>
    <property type="molecule type" value="Genomic_DNA"/>
</dbReference>
<feature type="non-terminal residue" evidence="2">
    <location>
        <position position="1"/>
    </location>
</feature>
<dbReference type="InterPro" id="IPR054719">
    <property type="entry name" value="TubZ-like_C"/>
</dbReference>
<organism evidence="2">
    <name type="scientific">marine sediment metagenome</name>
    <dbReference type="NCBI Taxonomy" id="412755"/>
    <lineage>
        <taxon>unclassified sequences</taxon>
        <taxon>metagenomes</taxon>
        <taxon>ecological metagenomes</taxon>
    </lineage>
</organism>
<evidence type="ECO:0000313" key="2">
    <source>
        <dbReference type="EMBL" id="GAG16087.1"/>
    </source>
</evidence>
<dbReference type="Pfam" id="PF22453">
    <property type="entry name" value="TubZ-like_C"/>
    <property type="match status" value="1"/>
</dbReference>
<evidence type="ECO:0000259" key="1">
    <source>
        <dbReference type="Pfam" id="PF22453"/>
    </source>
</evidence>
<feature type="domain" description="Tubulin-like protein TubZ-like C-terminal" evidence="1">
    <location>
        <begin position="89"/>
        <end position="222"/>
    </location>
</feature>
<reference evidence="2" key="1">
    <citation type="journal article" date="2014" name="Front. Microbiol.">
        <title>High frequency of phylogenetically diverse reductive dehalogenase-homologous genes in deep subseafloor sedimentary metagenomes.</title>
        <authorList>
            <person name="Kawai M."/>
            <person name="Futagami T."/>
            <person name="Toyoda A."/>
            <person name="Takaki Y."/>
            <person name="Nishi S."/>
            <person name="Hori S."/>
            <person name="Arai W."/>
            <person name="Tsubouchi T."/>
            <person name="Morono Y."/>
            <person name="Uchiyama I."/>
            <person name="Ito T."/>
            <person name="Fujiyama A."/>
            <person name="Inagaki F."/>
            <person name="Takami H."/>
        </authorList>
    </citation>
    <scope>NUCLEOTIDE SEQUENCE</scope>
    <source>
        <strain evidence="2">Expedition CK06-06</strain>
    </source>
</reference>
<comment type="caution">
    <text evidence="2">The sequence shown here is derived from an EMBL/GenBank/DDBJ whole genome shotgun (WGS) entry which is preliminary data.</text>
</comment>
<proteinExistence type="predicted"/>
<protein>
    <recommendedName>
        <fullName evidence="1">Tubulin-like protein TubZ-like C-terminal domain-containing protein</fullName>
    </recommendedName>
</protein>
<dbReference type="InterPro" id="IPR036525">
    <property type="entry name" value="Tubulin/FtsZ_GTPase_sf"/>
</dbReference>
<name>X0VYB3_9ZZZZ</name>
<gene>
    <name evidence="2" type="ORF">S01H1_57987</name>
</gene>
<accession>X0VYB3</accession>
<dbReference type="AlphaFoldDB" id="X0VYB3"/>
<sequence length="240" mass="26344">YFTYIGVEDVDQRVGVIASLPTAGESASPAVANNAHNRMTQLCDLAEKGKIAPLIMVDNEKIKRLYPKLTVKKFWTTINNTVAGLFHVFNILANKDSEYTTFDATDYDSIMRQPGCMIMGVTGVKDVESETAISNALKKNLEKTLLAEGFDLTSATGAACIVVGGQEIFEETAGLMDSIEFGFDTLATLTGGAIIHRGIYEDSNRDKLVTYTLVSGLDRPQRRIDGLKKFMTDTKVNRKK</sequence>
<dbReference type="Gene3D" id="3.40.50.1440">
    <property type="entry name" value="Tubulin/FtsZ, GTPase domain"/>
    <property type="match status" value="1"/>
</dbReference>